<dbReference type="EMBL" id="KU563146">
    <property type="protein sequence ID" value="ANW09688.1"/>
    <property type="molecule type" value="Genomic_DNA"/>
</dbReference>
<feature type="region of interest" description="Disordered" evidence="1">
    <location>
        <begin position="183"/>
        <end position="211"/>
    </location>
</feature>
<dbReference type="Pfam" id="PF06856">
    <property type="entry name" value="AcMNPV_Orf17"/>
    <property type="match status" value="1"/>
</dbReference>
<name>A0A1B1V5S6_9ABAC</name>
<accession>A0A1B1V5S6</accession>
<sequence>MTTKLAKFDLTLYVNDVKVDFESIYIECGRGLLTYKYILNENNCGGRVKLVVDSSDEYVQVTFKCDKKHISIVNLDNKSLPIIFDGFAVNESQTAPFVLTRFNNEKMIAGNSVRTLVDMMETPTEITMYINEALVPANMAKRKWYWRLFNREEGKAASTAAAVRNDFWKLDLLNKLYDADDNEKLDNSSNDEMEENACNDDDGGGGGRVNNTQWIPVGGDNYIVGKLLRTIKIVFVRRIENKTLS</sequence>
<evidence type="ECO:0000313" key="2">
    <source>
        <dbReference type="EMBL" id="ANW09688.1"/>
    </source>
</evidence>
<protein>
    <submittedName>
        <fullName evidence="3">Ac17</fullName>
    </submittedName>
</protein>
<evidence type="ECO:0000256" key="1">
    <source>
        <dbReference type="SAM" id="MobiDB-lite"/>
    </source>
</evidence>
<proteinExistence type="predicted"/>
<dbReference type="InterPro" id="IPR009661">
    <property type="entry name" value="AcMNPV_Da18"/>
</dbReference>
<gene>
    <name evidence="3" type="primary">masp6.9</name>
</gene>
<reference evidence="2" key="1">
    <citation type="submission" date="2016-01" db="EMBL/GenBank/DDBJ databases">
        <authorList>
            <person name="Oliw E.H."/>
        </authorList>
    </citation>
    <scope>NUCLEOTIDE SEQUENCE</scope>
    <source>
        <strain evidence="2">Martignoni</strain>
    </source>
</reference>
<evidence type="ECO:0000313" key="3">
    <source>
        <dbReference type="EMBL" id="ANW12339.1"/>
    </source>
</evidence>
<organism evidence="3">
    <name type="scientific">Malacosoma sp. alphabaculovirus</name>
    <dbReference type="NCBI Taxonomy" id="1881632"/>
    <lineage>
        <taxon>Viruses</taxon>
        <taxon>Viruses incertae sedis</taxon>
        <taxon>Naldaviricetes</taxon>
        <taxon>Lefavirales</taxon>
        <taxon>Baculoviridae</taxon>
        <taxon>Alphabaculovirus</taxon>
    </lineage>
</organism>
<reference evidence="3" key="2">
    <citation type="submission" date="2016-02" db="EMBL/GenBank/DDBJ databases">
        <authorList>
            <person name="Wen L."/>
            <person name="He K."/>
            <person name="Yang H."/>
        </authorList>
    </citation>
    <scope>NUCLEOTIDE SEQUENCE</scope>
    <source>
        <strain evidence="3">164</strain>
    </source>
</reference>
<dbReference type="EMBL" id="KU707951">
    <property type="protein sequence ID" value="ANW12339.1"/>
    <property type="molecule type" value="Genomic_DNA"/>
</dbReference>
<feature type="compositionally biased region" description="Acidic residues" evidence="1">
    <location>
        <begin position="183"/>
        <end position="203"/>
    </location>
</feature>